<dbReference type="KEGG" id="camu:CA2015_1136"/>
<reference evidence="1 2" key="1">
    <citation type="submission" date="2015-07" db="EMBL/GenBank/DDBJ databases">
        <authorList>
            <person name="Kim K.M."/>
        </authorList>
    </citation>
    <scope>NUCLEOTIDE SEQUENCE [LARGE SCALE GENOMIC DNA]</scope>
    <source>
        <strain evidence="1 2">KCTC 12363</strain>
    </source>
</reference>
<keyword evidence="2" id="KW-1185">Reference proteome</keyword>
<dbReference type="Proteomes" id="UP000036520">
    <property type="component" value="Chromosome"/>
</dbReference>
<organism evidence="1 2">
    <name type="scientific">Cyclobacterium amurskyense</name>
    <dbReference type="NCBI Taxonomy" id="320787"/>
    <lineage>
        <taxon>Bacteria</taxon>
        <taxon>Pseudomonadati</taxon>
        <taxon>Bacteroidota</taxon>
        <taxon>Cytophagia</taxon>
        <taxon>Cytophagales</taxon>
        <taxon>Cyclobacteriaceae</taxon>
        <taxon>Cyclobacterium</taxon>
    </lineage>
</organism>
<evidence type="ECO:0000313" key="2">
    <source>
        <dbReference type="Proteomes" id="UP000036520"/>
    </source>
</evidence>
<dbReference type="AlphaFoldDB" id="A0A0H4PBU3"/>
<evidence type="ECO:0000313" key="1">
    <source>
        <dbReference type="EMBL" id="AKP50585.1"/>
    </source>
</evidence>
<proteinExistence type="predicted"/>
<dbReference type="EMBL" id="CP012040">
    <property type="protein sequence ID" value="AKP50585.1"/>
    <property type="molecule type" value="Genomic_DNA"/>
</dbReference>
<dbReference type="OrthoDB" id="839149at2"/>
<accession>A0A0H4PBU3</accession>
<gene>
    <name evidence="1" type="ORF">CA2015_1136</name>
</gene>
<sequence length="176" mass="19034">MITKIYNSHAVRALSLLLALSITLMSFGPKNYEKILLRSGTLIALESAQEINSANVIAGQSIDFFVRSDIRVDDKVLVRKGTIAKGMVQRVEKAKGIGKEGFVEIEIRSLPAVDGTEILLTGAKVYEEGEDKQTLSIVLGVLVCLLFLTMKGKNGVIPQGYSIDARVGNDVLVAVD</sequence>
<name>A0A0H4PBU3_9BACT</name>
<protein>
    <submittedName>
        <fullName evidence="1">Uncharacterized protein</fullName>
    </submittedName>
</protein>
<dbReference type="RefSeq" id="WP_157470333.1">
    <property type="nucleotide sequence ID" value="NZ_CP012040.1"/>
</dbReference>